<dbReference type="CDD" id="cd00761">
    <property type="entry name" value="Glyco_tranf_GTA_type"/>
    <property type="match status" value="1"/>
</dbReference>
<dbReference type="InterPro" id="IPR050834">
    <property type="entry name" value="Glycosyltransf_2"/>
</dbReference>
<feature type="domain" description="Glycosyltransferase 2-like" evidence="2">
    <location>
        <begin position="763"/>
        <end position="923"/>
    </location>
</feature>
<organism evidence="3 4">
    <name type="scientific">Phormidium yuhuli AB48</name>
    <dbReference type="NCBI Taxonomy" id="2940671"/>
    <lineage>
        <taxon>Bacteria</taxon>
        <taxon>Bacillati</taxon>
        <taxon>Cyanobacteriota</taxon>
        <taxon>Cyanophyceae</taxon>
        <taxon>Oscillatoriophycideae</taxon>
        <taxon>Oscillatoriales</taxon>
        <taxon>Oscillatoriaceae</taxon>
        <taxon>Phormidium</taxon>
        <taxon>Phormidium yuhuli</taxon>
    </lineage>
</organism>
<dbReference type="GO" id="GO:0016757">
    <property type="term" value="F:glycosyltransferase activity"/>
    <property type="evidence" value="ECO:0007669"/>
    <property type="project" value="UniProtKB-KW"/>
</dbReference>
<dbReference type="CDD" id="cd04186">
    <property type="entry name" value="GT_2_like_c"/>
    <property type="match status" value="1"/>
</dbReference>
<dbReference type="SUPFAM" id="SSF53448">
    <property type="entry name" value="Nucleotide-diphospho-sugar transferases"/>
    <property type="match status" value="3"/>
</dbReference>
<protein>
    <submittedName>
        <fullName evidence="3">Glycosyltransferase</fullName>
        <ecNumber evidence="3">2.4.-.-</ecNumber>
    </submittedName>
</protein>
<dbReference type="EMBL" id="CP098611">
    <property type="protein sequence ID" value="USR91522.1"/>
    <property type="molecule type" value="Genomic_DNA"/>
</dbReference>
<feature type="domain" description="Glycosyltransferase 2-like" evidence="2">
    <location>
        <begin position="296"/>
        <end position="421"/>
    </location>
</feature>
<evidence type="ECO:0000259" key="2">
    <source>
        <dbReference type="Pfam" id="PF00535"/>
    </source>
</evidence>
<dbReference type="Proteomes" id="UP001056708">
    <property type="component" value="Chromosome"/>
</dbReference>
<dbReference type="RefSeq" id="WP_252663537.1">
    <property type="nucleotide sequence ID" value="NZ_CP098611.1"/>
</dbReference>
<feature type="coiled-coil region" evidence="1">
    <location>
        <begin position="536"/>
        <end position="676"/>
    </location>
</feature>
<gene>
    <name evidence="3" type="ORF">NEA10_01970</name>
</gene>
<dbReference type="PANTHER" id="PTHR43685">
    <property type="entry name" value="GLYCOSYLTRANSFERASE"/>
    <property type="match status" value="1"/>
</dbReference>
<dbReference type="Pfam" id="PF13469">
    <property type="entry name" value="Sulfotransfer_3"/>
    <property type="match status" value="1"/>
</dbReference>
<dbReference type="EC" id="2.4.-.-" evidence="3"/>
<dbReference type="SUPFAM" id="SSF52540">
    <property type="entry name" value="P-loop containing nucleoside triphosphate hydrolases"/>
    <property type="match status" value="1"/>
</dbReference>
<dbReference type="Pfam" id="PF00535">
    <property type="entry name" value="Glycos_transf_2"/>
    <property type="match status" value="3"/>
</dbReference>
<evidence type="ECO:0000313" key="3">
    <source>
        <dbReference type="EMBL" id="USR91522.1"/>
    </source>
</evidence>
<dbReference type="Gene3D" id="3.40.50.300">
    <property type="entry name" value="P-loop containing nucleotide triphosphate hydrolases"/>
    <property type="match status" value="1"/>
</dbReference>
<dbReference type="InterPro" id="IPR027417">
    <property type="entry name" value="P-loop_NTPase"/>
</dbReference>
<name>A0ABY5ARQ8_9CYAN</name>
<accession>A0ABY5ARQ8</accession>
<keyword evidence="1" id="KW-0175">Coiled coil</keyword>
<keyword evidence="3" id="KW-0328">Glycosyltransferase</keyword>
<keyword evidence="4" id="KW-1185">Reference proteome</keyword>
<evidence type="ECO:0000313" key="4">
    <source>
        <dbReference type="Proteomes" id="UP001056708"/>
    </source>
</evidence>
<dbReference type="Gene3D" id="3.90.550.10">
    <property type="entry name" value="Spore Coat Polysaccharide Biosynthesis Protein SpsA, Chain A"/>
    <property type="match status" value="3"/>
</dbReference>
<keyword evidence="3" id="KW-0808">Transferase</keyword>
<dbReference type="CDD" id="cd04184">
    <property type="entry name" value="GT2_RfbC_Mx_like"/>
    <property type="match status" value="1"/>
</dbReference>
<sequence length="1298" mass="149856">MFQPLIITGMHRSGTSLVASLIQAAGVHLGDRFVEADSHNAPGYFEDEDIVGFQRWLLQSITPDNEEGWHDWGWTVSDPIHSQDLTAFEGKARQLIRERLQLNQPWGWKDPRTSLLLDFWYRQLPEAKFVLVYRHPWDVADSMRRLQAPIFQEHPDWLLQIWAYYNRHLWDFYRRHGDRCLLVHSNAVLEQPQQFSQLLRDKLEIPLETDLTPERVAEIYQPHLFHTLDYHHPFAESVRQRASRHLLWLAELNHLADLPQDIPQDGETHPSLPLTVSRQLPNLNLGPQTLNIPAVTVVIPVFNQGEFLLEALASVQSCQEPIYEIVIVNDASTDALTLRVLEYLRQKGFTVVDHFENKGLAEARNTGFQQAQGHYVLPLDADNKIRPEYITKSIEVLDKNSDIGVVYGDAEYIGDKQGIWQVPPFDVNRLAVGNYIDACAVIRKRLWEDCGGYDPHIPDKMGYEDWDLWLSAAERGWQFYHLDEVLFEYRFRRESMVSRCNIPENRERLMHYLCAKHLDLYVTNFPSIFAKKDSELLAERLQVETLKQEIDALVDERDRTQEDVRYYQTELHQANLELQQMQSKLFPTQAELEAKQQECNDLRQETEELHHKLFDALQNKEALSVELKAVKEDLKAVENYGNDRFEAVHNHYCQALLNLQQQLQAERAQVQAIQGNLAAHQATIAAMEDTKFWKLRILWFKFKTPLLRLLKRSPEVPPAPTSPYPDPNPDIYRLWLSQNSPRPGDLMRCQREVEQFEYQPTISVVMPVYNTPADYLEQAIESVLAQIYPHWQLCIADDASPQPHVRTTLEKYRQQDERIHVVYRSENGHISEASNSALELATGEFIALMDHDDLLTPDALFEVVEALNNCPDTDMIYSDEDKVDEQNQLKDPFFKPDWCPDSFLSRMYTCHLGVYRRRLIEDIGGFRTGFEGAQDYDLVLRFTETSDRIVHIPKILYHWRSHPESTASRLASKSYASTAAAKALTEALQRRGEPGIVTPTPSGHWLPRYEIRKPGKVSIIIPTKDLASTLNTCLTSIFRLTTYPDYEVIVVDNGSSQRQTQRLFKTWAKREPKRFRVEPLDIPFNYPKLNNLGVSKANGDYLLFLNNDTEVTQGDWLSAMVEQAQRPSIGAVGATLLYPDNTIQHAGVVLGIGGVAGHSHKFYPKDAIGYFAQLQTVNNYSAVTAACLLCRREVFDAVDGFEESLSVAFNDVDFCLKMIEKGYRNVCLPHVRLYHYESKSRGQENTPEKQLRFKQEIDYMKHRWGDYLDDDPCYNPHLSREREDYSLALTSPSLAPVI</sequence>
<dbReference type="PANTHER" id="PTHR43685:SF2">
    <property type="entry name" value="GLYCOSYLTRANSFERASE 2-LIKE DOMAIN-CONTAINING PROTEIN"/>
    <property type="match status" value="1"/>
</dbReference>
<feature type="domain" description="Glycosyltransferase 2-like" evidence="2">
    <location>
        <begin position="1018"/>
        <end position="1142"/>
    </location>
</feature>
<dbReference type="InterPro" id="IPR001173">
    <property type="entry name" value="Glyco_trans_2-like"/>
</dbReference>
<proteinExistence type="predicted"/>
<reference evidence="3" key="1">
    <citation type="submission" date="2022-06" db="EMBL/GenBank/DDBJ databases">
        <title>Genome sequence of Phormidium yuhuli AB48 isolated from an industrial photobioreactor environment.</title>
        <authorList>
            <person name="Qiu Y."/>
            <person name="Noonan A.J.C."/>
            <person name="Dofher K."/>
            <person name="Koch M."/>
            <person name="Kieft B."/>
            <person name="Lin X."/>
            <person name="Ziels R.M."/>
            <person name="Hallam S.J."/>
        </authorList>
    </citation>
    <scope>NUCLEOTIDE SEQUENCE</scope>
    <source>
        <strain evidence="3">AB48</strain>
    </source>
</reference>
<dbReference type="InterPro" id="IPR029044">
    <property type="entry name" value="Nucleotide-diphossugar_trans"/>
</dbReference>
<evidence type="ECO:0000256" key="1">
    <source>
        <dbReference type="SAM" id="Coils"/>
    </source>
</evidence>